<gene>
    <name evidence="2" type="ORF">LCGC14_1764860</name>
</gene>
<name>A0A0F9H009_9ZZZZ</name>
<protein>
    <submittedName>
        <fullName evidence="2">Uncharacterized protein</fullName>
    </submittedName>
</protein>
<dbReference type="AlphaFoldDB" id="A0A0F9H009"/>
<sequence>NIDTEEYILSDFARELNPNSEGR</sequence>
<reference evidence="2" key="1">
    <citation type="journal article" date="2015" name="Nature">
        <title>Complex archaea that bridge the gap between prokaryotes and eukaryotes.</title>
        <authorList>
            <person name="Spang A."/>
            <person name="Saw J.H."/>
            <person name="Jorgensen S.L."/>
            <person name="Zaremba-Niedzwiedzka K."/>
            <person name="Martijn J."/>
            <person name="Lind A.E."/>
            <person name="van Eijk R."/>
            <person name="Schleper C."/>
            <person name="Guy L."/>
            <person name="Ettema T.J."/>
        </authorList>
    </citation>
    <scope>NUCLEOTIDE SEQUENCE</scope>
</reference>
<comment type="caution">
    <text evidence="2">The sequence shown here is derived from an EMBL/GenBank/DDBJ whole genome shotgun (WGS) entry which is preliminary data.</text>
</comment>
<accession>A0A0F9H009</accession>
<feature type="non-terminal residue" evidence="2">
    <location>
        <position position="1"/>
    </location>
</feature>
<evidence type="ECO:0000256" key="1">
    <source>
        <dbReference type="SAM" id="MobiDB-lite"/>
    </source>
</evidence>
<proteinExistence type="predicted"/>
<dbReference type="EMBL" id="LAZR01016465">
    <property type="protein sequence ID" value="KKM04385.1"/>
    <property type="molecule type" value="Genomic_DNA"/>
</dbReference>
<feature type="region of interest" description="Disordered" evidence="1">
    <location>
        <begin position="1"/>
        <end position="23"/>
    </location>
</feature>
<evidence type="ECO:0000313" key="2">
    <source>
        <dbReference type="EMBL" id="KKM04385.1"/>
    </source>
</evidence>
<organism evidence="2">
    <name type="scientific">marine sediment metagenome</name>
    <dbReference type="NCBI Taxonomy" id="412755"/>
    <lineage>
        <taxon>unclassified sequences</taxon>
        <taxon>metagenomes</taxon>
        <taxon>ecological metagenomes</taxon>
    </lineage>
</organism>